<dbReference type="InterPro" id="IPR036890">
    <property type="entry name" value="HATPase_C_sf"/>
</dbReference>
<evidence type="ECO:0000256" key="4">
    <source>
        <dbReference type="ARBA" id="ARBA00022553"/>
    </source>
</evidence>
<dbReference type="PROSITE" id="PS50885">
    <property type="entry name" value="HAMP"/>
    <property type="match status" value="1"/>
</dbReference>
<evidence type="ECO:0000256" key="9">
    <source>
        <dbReference type="ARBA" id="ARBA00022840"/>
    </source>
</evidence>
<dbReference type="SMART" id="SM00304">
    <property type="entry name" value="HAMP"/>
    <property type="match status" value="1"/>
</dbReference>
<name>A0A660CDA2_9PSEU</name>
<dbReference type="SMART" id="SM00387">
    <property type="entry name" value="HATPase_c"/>
    <property type="match status" value="1"/>
</dbReference>
<dbReference type="GO" id="GO:0000155">
    <property type="term" value="F:phosphorelay sensor kinase activity"/>
    <property type="evidence" value="ECO:0007669"/>
    <property type="project" value="InterPro"/>
</dbReference>
<evidence type="ECO:0000259" key="13">
    <source>
        <dbReference type="PROSITE" id="PS50109"/>
    </source>
</evidence>
<dbReference type="PANTHER" id="PTHR24421:SF10">
    <property type="entry name" value="NITRATE_NITRITE SENSOR PROTEIN NARQ"/>
    <property type="match status" value="1"/>
</dbReference>
<comment type="subcellular location">
    <subcellularLocation>
        <location evidence="2">Membrane</location>
    </subcellularLocation>
</comment>
<dbReference type="InterPro" id="IPR003660">
    <property type="entry name" value="HAMP_dom"/>
</dbReference>
<evidence type="ECO:0000256" key="7">
    <source>
        <dbReference type="ARBA" id="ARBA00022741"/>
    </source>
</evidence>
<proteinExistence type="predicted"/>
<keyword evidence="16" id="KW-1185">Reference proteome</keyword>
<keyword evidence="9" id="KW-0067">ATP-binding</keyword>
<dbReference type="PROSITE" id="PS50109">
    <property type="entry name" value="HIS_KIN"/>
    <property type="match status" value="1"/>
</dbReference>
<keyword evidence="5" id="KW-0808">Transferase</keyword>
<keyword evidence="11" id="KW-0902">Two-component regulatory system</keyword>
<evidence type="ECO:0000256" key="8">
    <source>
        <dbReference type="ARBA" id="ARBA00022777"/>
    </source>
</evidence>
<feature type="domain" description="Histidine kinase" evidence="13">
    <location>
        <begin position="129"/>
        <end position="317"/>
    </location>
</feature>
<keyword evidence="8 15" id="KW-0418">Kinase</keyword>
<reference evidence="15 16" key="1">
    <citation type="submission" date="2019-07" db="EMBL/GenBank/DDBJ databases">
        <title>R&amp;d 2014.</title>
        <authorList>
            <person name="Klenk H.-P."/>
        </authorList>
    </citation>
    <scope>NUCLEOTIDE SEQUENCE [LARGE SCALE GENOMIC DNA]</scope>
    <source>
        <strain evidence="15 16">DSM 43194</strain>
    </source>
</reference>
<dbReference type="EC" id="2.7.13.3" evidence="3"/>
<dbReference type="Pfam" id="PF07730">
    <property type="entry name" value="HisKA_3"/>
    <property type="match status" value="1"/>
</dbReference>
<dbReference type="InterPro" id="IPR003594">
    <property type="entry name" value="HATPase_dom"/>
</dbReference>
<dbReference type="CDD" id="cd16917">
    <property type="entry name" value="HATPase_UhpB-NarQ-NarX-like"/>
    <property type="match status" value="1"/>
</dbReference>
<keyword evidence="10 12" id="KW-1133">Transmembrane helix</keyword>
<keyword evidence="6 12" id="KW-0812">Transmembrane</keyword>
<keyword evidence="12" id="KW-0472">Membrane</keyword>
<evidence type="ECO:0000256" key="12">
    <source>
        <dbReference type="SAM" id="Phobius"/>
    </source>
</evidence>
<evidence type="ECO:0000256" key="1">
    <source>
        <dbReference type="ARBA" id="ARBA00000085"/>
    </source>
</evidence>
<dbReference type="InterPro" id="IPR011712">
    <property type="entry name" value="Sig_transdc_His_kin_sub3_dim/P"/>
</dbReference>
<dbReference type="GO" id="GO:0005524">
    <property type="term" value="F:ATP binding"/>
    <property type="evidence" value="ECO:0007669"/>
    <property type="project" value="UniProtKB-KW"/>
</dbReference>
<evidence type="ECO:0000313" key="15">
    <source>
        <dbReference type="EMBL" id="TWH20384.1"/>
    </source>
</evidence>
<dbReference type="PANTHER" id="PTHR24421">
    <property type="entry name" value="NITRATE/NITRITE SENSOR PROTEIN NARX-RELATED"/>
    <property type="match status" value="1"/>
</dbReference>
<gene>
    <name evidence="15" type="ORF">JD82_02230</name>
</gene>
<evidence type="ECO:0000256" key="10">
    <source>
        <dbReference type="ARBA" id="ARBA00022989"/>
    </source>
</evidence>
<evidence type="ECO:0000256" key="3">
    <source>
        <dbReference type="ARBA" id="ARBA00012438"/>
    </source>
</evidence>
<feature type="transmembrane region" description="Helical" evidence="12">
    <location>
        <begin position="39"/>
        <end position="60"/>
    </location>
</feature>
<dbReference type="Proteomes" id="UP000317303">
    <property type="component" value="Unassembled WGS sequence"/>
</dbReference>
<dbReference type="AlphaFoldDB" id="A0A660CDA2"/>
<dbReference type="GO" id="GO:0046983">
    <property type="term" value="F:protein dimerization activity"/>
    <property type="evidence" value="ECO:0007669"/>
    <property type="project" value="InterPro"/>
</dbReference>
<evidence type="ECO:0000256" key="11">
    <source>
        <dbReference type="ARBA" id="ARBA00023012"/>
    </source>
</evidence>
<sequence>MSLFGRIFLLNTAVLCAATALLLFAPITVSTPVLSNELLVLVLGLIAVLIADAALLRVGLAPVKRLMRTMTSVDLLRRGPRPVAEGPGDVAELITTFNDMLDRLEAARDFSAARALSVQEAERRRVAQELHDEVGQSLTAVLLGLKRVSDQVPEPARTELAAVQETTRTTLDEIRRIARHLRPGVLEELGLTSALKDLVAEFAELAAHSGVAVRGRFEPGPDQLPDDVELVVYRVAQEALTNAVRHAGAERVTLTLRTADDGIELRVRDDGRGMGTAEEGAGMTGMRERALLVGATLTVDSAPGSGTEVRLWFPLEDTGEHR</sequence>
<dbReference type="RefSeq" id="WP_030532998.1">
    <property type="nucleotide sequence ID" value="NZ_JOIJ01000011.1"/>
</dbReference>
<evidence type="ECO:0000259" key="14">
    <source>
        <dbReference type="PROSITE" id="PS50885"/>
    </source>
</evidence>
<comment type="caution">
    <text evidence="15">The sequence shown here is derived from an EMBL/GenBank/DDBJ whole genome shotgun (WGS) entry which is preliminary data.</text>
</comment>
<comment type="catalytic activity">
    <reaction evidence="1">
        <text>ATP + protein L-histidine = ADP + protein N-phospho-L-histidine.</text>
        <dbReference type="EC" id="2.7.13.3"/>
    </reaction>
</comment>
<evidence type="ECO:0000256" key="6">
    <source>
        <dbReference type="ARBA" id="ARBA00022692"/>
    </source>
</evidence>
<keyword evidence="4" id="KW-0597">Phosphoprotein</keyword>
<dbReference type="Pfam" id="PF02518">
    <property type="entry name" value="HATPase_c"/>
    <property type="match status" value="1"/>
</dbReference>
<keyword evidence="7" id="KW-0547">Nucleotide-binding</keyword>
<evidence type="ECO:0000313" key="16">
    <source>
        <dbReference type="Proteomes" id="UP000317303"/>
    </source>
</evidence>
<evidence type="ECO:0000256" key="5">
    <source>
        <dbReference type="ARBA" id="ARBA00022679"/>
    </source>
</evidence>
<feature type="domain" description="HAMP" evidence="14">
    <location>
        <begin position="57"/>
        <end position="109"/>
    </location>
</feature>
<dbReference type="EMBL" id="VLJV01000001">
    <property type="protein sequence ID" value="TWH20384.1"/>
    <property type="molecule type" value="Genomic_DNA"/>
</dbReference>
<dbReference type="GO" id="GO:0016020">
    <property type="term" value="C:membrane"/>
    <property type="evidence" value="ECO:0007669"/>
    <property type="project" value="UniProtKB-SubCell"/>
</dbReference>
<protein>
    <recommendedName>
        <fullName evidence="3">histidine kinase</fullName>
        <ecNumber evidence="3">2.7.13.3</ecNumber>
    </recommendedName>
</protein>
<dbReference type="SUPFAM" id="SSF55874">
    <property type="entry name" value="ATPase domain of HSP90 chaperone/DNA topoisomerase II/histidine kinase"/>
    <property type="match status" value="1"/>
</dbReference>
<accession>A0A660CDA2</accession>
<organism evidence="15 16">
    <name type="scientific">Prauserella rugosa</name>
    <dbReference type="NCBI Taxonomy" id="43354"/>
    <lineage>
        <taxon>Bacteria</taxon>
        <taxon>Bacillati</taxon>
        <taxon>Actinomycetota</taxon>
        <taxon>Actinomycetes</taxon>
        <taxon>Pseudonocardiales</taxon>
        <taxon>Pseudonocardiaceae</taxon>
        <taxon>Prauserella</taxon>
    </lineage>
</organism>
<dbReference type="InterPro" id="IPR050482">
    <property type="entry name" value="Sensor_HK_TwoCompSys"/>
</dbReference>
<evidence type="ECO:0000256" key="2">
    <source>
        <dbReference type="ARBA" id="ARBA00004370"/>
    </source>
</evidence>
<dbReference type="Gene3D" id="1.20.5.1930">
    <property type="match status" value="1"/>
</dbReference>
<dbReference type="InterPro" id="IPR005467">
    <property type="entry name" value="His_kinase_dom"/>
</dbReference>
<dbReference type="Gene3D" id="3.30.565.10">
    <property type="entry name" value="Histidine kinase-like ATPase, C-terminal domain"/>
    <property type="match status" value="1"/>
</dbReference>
<feature type="transmembrane region" description="Helical" evidence="12">
    <location>
        <begin position="7"/>
        <end position="27"/>
    </location>
</feature>